<keyword evidence="2" id="KW-0812">Transmembrane</keyword>
<keyword evidence="3" id="KW-1185">Reference proteome</keyword>
<evidence type="ECO:0000256" key="2">
    <source>
        <dbReference type="SAM" id="Phobius"/>
    </source>
</evidence>
<gene>
    <name evidence="4" type="primary">LOC116205003</name>
</gene>
<dbReference type="InterPro" id="IPR011990">
    <property type="entry name" value="TPR-like_helical_dom_sf"/>
</dbReference>
<feature type="transmembrane region" description="Helical" evidence="2">
    <location>
        <begin position="114"/>
        <end position="136"/>
    </location>
</feature>
<name>A0A6P8DN66_PUNGR</name>
<proteinExistence type="predicted"/>
<reference evidence="3" key="1">
    <citation type="journal article" date="2020" name="Plant Biotechnol. J.">
        <title>The pomegranate (Punica granatum L.) draft genome dissects genetic divergence between soft- and hard-seeded cultivars.</title>
        <authorList>
            <person name="Luo X."/>
            <person name="Li H."/>
            <person name="Wu Z."/>
            <person name="Yao W."/>
            <person name="Zhao P."/>
            <person name="Cao D."/>
            <person name="Yu H."/>
            <person name="Li K."/>
            <person name="Poudel K."/>
            <person name="Zhao D."/>
            <person name="Zhang F."/>
            <person name="Xia X."/>
            <person name="Chen L."/>
            <person name="Wang Q."/>
            <person name="Jing D."/>
            <person name="Cao S."/>
        </authorList>
    </citation>
    <scope>NUCLEOTIDE SEQUENCE [LARGE SCALE GENOMIC DNA]</scope>
    <source>
        <strain evidence="3">cv. Tunisia</strain>
    </source>
</reference>
<dbReference type="OrthoDB" id="552664at2759"/>
<dbReference type="Gene3D" id="1.25.40.10">
    <property type="entry name" value="Tetratricopeptide repeat domain"/>
    <property type="match status" value="1"/>
</dbReference>
<evidence type="ECO:0000256" key="1">
    <source>
        <dbReference type="SAM" id="MobiDB-lite"/>
    </source>
</evidence>
<feature type="region of interest" description="Disordered" evidence="1">
    <location>
        <begin position="255"/>
        <end position="315"/>
    </location>
</feature>
<dbReference type="PANTHER" id="PTHR36888:SF2">
    <property type="entry name" value="TETRATRICOPEPTIDE REPEAT (TPR)-LIKE SUPERFAMILY PROTEIN"/>
    <property type="match status" value="1"/>
</dbReference>
<dbReference type="SUPFAM" id="SSF48452">
    <property type="entry name" value="TPR-like"/>
    <property type="match status" value="1"/>
</dbReference>
<dbReference type="AlphaFoldDB" id="A0A6P8DN66"/>
<sequence>MKSLIFTNSAQINHLSRQSSVFRFALPRDDRLLLHISRRKWPRNTGARCAAEPASYGGWDDLRLVEGPVHSGESAQLRRFLVSAGLDDKRYVLVFVLGLVSALAITRVRVSSVVIFPASVLIFAVGFSFGLVRGGIAGEVNGSKKLPKEDAVRFSSEKLKFLVDFFDGLDARVDWIKNDVQKAIDCNRVSLGDLRNYLKEIELVSSSASKARGALSASVGSFVGVLTEDMKSSKKRRELGKVVFNFVGGLFGESPAGSNANKSNDNDKQENAEDIVKDHSRGNVPFPASEESNLDDGPTSNHDRGSERGFWTNLNHGKVGLDDREGFSHRDSRFQFVNNERVYMKASSNYETRTWRSQDNLLDFTDNVHMKNMETEASIVKGQWGKESSETYTSWNSRDRNYSKAHQSQLRGRNVNPKEDSIFVNDHSELEGDIRTSPSSRMSEDVVFDRYLTEANNLLKRARDLARTRSEEDHAQAILYKTAEILTRATAMKPMSLLAVGQLGNTCLLHGELKLRMSRDLRTILSSNEPLSFDRHGGSLSSFDYDATRKDKIASALIGVCEECEDLLMEAGRKYRLALSIDGDDVRALYNWGLALSFRAELIADIGPEAAYDADKVFLAAIDKFNAMMSKGNAHAPDAIAALFRWGVVLQQRSRLRPRNSKEKVKLLEQAKRLYEDALHMESDNPRVREALSSCISELSYRNL</sequence>
<dbReference type="RefSeq" id="XP_031393268.1">
    <property type="nucleotide sequence ID" value="XM_031537408.1"/>
</dbReference>
<protein>
    <submittedName>
        <fullName evidence="4">Uncharacterized protein LOC116205003 isoform X1</fullName>
    </submittedName>
</protein>
<accession>A0A6P8DN66</accession>
<dbReference type="Proteomes" id="UP000515151">
    <property type="component" value="Chromosome 4"/>
</dbReference>
<evidence type="ECO:0000313" key="3">
    <source>
        <dbReference type="Proteomes" id="UP000515151"/>
    </source>
</evidence>
<feature type="compositionally biased region" description="Basic and acidic residues" evidence="1">
    <location>
        <begin position="264"/>
        <end position="281"/>
    </location>
</feature>
<evidence type="ECO:0000313" key="4">
    <source>
        <dbReference type="RefSeq" id="XP_031393268.1"/>
    </source>
</evidence>
<reference evidence="4" key="2">
    <citation type="submission" date="2025-08" db="UniProtKB">
        <authorList>
            <consortium name="RefSeq"/>
        </authorList>
    </citation>
    <scope>IDENTIFICATION</scope>
    <source>
        <tissue evidence="4">Leaf</tissue>
    </source>
</reference>
<dbReference type="GeneID" id="116205003"/>
<dbReference type="PANTHER" id="PTHR36888">
    <property type="entry name" value="TETRATRICOPEPTIDE-LIKE HELICAL DOMAIN-CONTAINING PROTEIN-RELATED"/>
    <property type="match status" value="1"/>
</dbReference>
<keyword evidence="2" id="KW-1133">Transmembrane helix</keyword>
<keyword evidence="2" id="KW-0472">Membrane</keyword>
<organism evidence="3 4">
    <name type="scientific">Punica granatum</name>
    <name type="common">Pomegranate</name>
    <dbReference type="NCBI Taxonomy" id="22663"/>
    <lineage>
        <taxon>Eukaryota</taxon>
        <taxon>Viridiplantae</taxon>
        <taxon>Streptophyta</taxon>
        <taxon>Embryophyta</taxon>
        <taxon>Tracheophyta</taxon>
        <taxon>Spermatophyta</taxon>
        <taxon>Magnoliopsida</taxon>
        <taxon>eudicotyledons</taxon>
        <taxon>Gunneridae</taxon>
        <taxon>Pentapetalae</taxon>
        <taxon>rosids</taxon>
        <taxon>malvids</taxon>
        <taxon>Myrtales</taxon>
        <taxon>Lythraceae</taxon>
        <taxon>Punica</taxon>
    </lineage>
</organism>